<evidence type="ECO:0008006" key="5">
    <source>
        <dbReference type="Google" id="ProtNLM"/>
    </source>
</evidence>
<keyword evidence="2" id="KW-0472">Membrane</keyword>
<dbReference type="RefSeq" id="WP_199887225.1">
    <property type="nucleotide sequence ID" value="NZ_BMSZ01000001.1"/>
</dbReference>
<accession>A0ABQ2SM23</accession>
<name>A0ABQ2SM23_STRBA</name>
<feature type="transmembrane region" description="Helical" evidence="2">
    <location>
        <begin position="21"/>
        <end position="41"/>
    </location>
</feature>
<feature type="transmembrane region" description="Helical" evidence="2">
    <location>
        <begin position="130"/>
        <end position="147"/>
    </location>
</feature>
<keyword evidence="2" id="KW-0812">Transmembrane</keyword>
<evidence type="ECO:0000313" key="4">
    <source>
        <dbReference type="Proteomes" id="UP000659767"/>
    </source>
</evidence>
<reference evidence="4" key="1">
    <citation type="journal article" date="2019" name="Int. J. Syst. Evol. Microbiol.">
        <title>The Global Catalogue of Microorganisms (GCM) 10K type strain sequencing project: providing services to taxonomists for standard genome sequencing and annotation.</title>
        <authorList>
            <consortium name="The Broad Institute Genomics Platform"/>
            <consortium name="The Broad Institute Genome Sequencing Center for Infectious Disease"/>
            <person name="Wu L."/>
            <person name="Ma J."/>
        </authorList>
    </citation>
    <scope>NUCLEOTIDE SEQUENCE [LARGE SCALE GENOMIC DNA]</scope>
    <source>
        <strain evidence="4">JCM 4350</strain>
    </source>
</reference>
<dbReference type="Proteomes" id="UP000659767">
    <property type="component" value="Unassembled WGS sequence"/>
</dbReference>
<evidence type="ECO:0000256" key="1">
    <source>
        <dbReference type="SAM" id="MobiDB-lite"/>
    </source>
</evidence>
<comment type="caution">
    <text evidence="3">The sequence shown here is derived from an EMBL/GenBank/DDBJ whole genome shotgun (WGS) entry which is preliminary data.</text>
</comment>
<gene>
    <name evidence="3" type="ORF">GCM10010253_01050</name>
</gene>
<sequence length="374" mass="40167">MDGREHQELDPYAPETTPNRLVRVVVRTVVLIVVLPVRMVWDVLAGAWHTVDRVVLPPLGRALAALGAALGRGLEMLFGGIGWLVGTLIGVLVLIPLKWLYTSVFTPLGHGLRWIGTALLAPAARGLGTGLTWLFITLLVVPVAGLWRYAIVPVVRYGLVVPAMWLYGAVLTPIGRGTAWVLRKLWQGAAWTLAQLWRGVSATGRGLGLAVAWLVMTLLVAPLGWMYRRILTPAGREIAAAFEVAWRIAGYVSRAVGRGLARLAWYLIGAPASWAYRTVCTPVGHFLRDAVWAPARRAAAEAGRAARAALATARETVRQARRDAWRALVGAPAVERPGEPRGIPARTLGSTTTVPSAAQASETPLGGDPFAKQG</sequence>
<feature type="region of interest" description="Disordered" evidence="1">
    <location>
        <begin position="335"/>
        <end position="374"/>
    </location>
</feature>
<feature type="compositionally biased region" description="Polar residues" evidence="1">
    <location>
        <begin position="348"/>
        <end position="362"/>
    </location>
</feature>
<dbReference type="EMBL" id="BMSZ01000001">
    <property type="protein sequence ID" value="GGS31855.1"/>
    <property type="molecule type" value="Genomic_DNA"/>
</dbReference>
<feature type="transmembrane region" description="Helical" evidence="2">
    <location>
        <begin position="206"/>
        <end position="227"/>
    </location>
</feature>
<evidence type="ECO:0000313" key="3">
    <source>
        <dbReference type="EMBL" id="GGS31855.1"/>
    </source>
</evidence>
<organism evidence="3 4">
    <name type="scientific">Streptomyces badius</name>
    <dbReference type="NCBI Taxonomy" id="1941"/>
    <lineage>
        <taxon>Bacteria</taxon>
        <taxon>Bacillati</taxon>
        <taxon>Actinomycetota</taxon>
        <taxon>Actinomycetes</taxon>
        <taxon>Kitasatosporales</taxon>
        <taxon>Streptomycetaceae</taxon>
        <taxon>Streptomyces</taxon>
    </lineage>
</organism>
<feature type="transmembrane region" description="Helical" evidence="2">
    <location>
        <begin position="154"/>
        <end position="175"/>
    </location>
</feature>
<keyword evidence="2" id="KW-1133">Transmembrane helix</keyword>
<protein>
    <recommendedName>
        <fullName evidence="5">Integral membrane protein</fullName>
    </recommendedName>
</protein>
<feature type="transmembrane region" description="Helical" evidence="2">
    <location>
        <begin position="76"/>
        <end position="97"/>
    </location>
</feature>
<evidence type="ECO:0000256" key="2">
    <source>
        <dbReference type="SAM" id="Phobius"/>
    </source>
</evidence>
<keyword evidence="4" id="KW-1185">Reference proteome</keyword>
<proteinExistence type="predicted"/>